<dbReference type="AlphaFoldDB" id="A0A917QTE1"/>
<reference evidence="3" key="2">
    <citation type="submission" date="2020-09" db="EMBL/GenBank/DDBJ databases">
        <authorList>
            <person name="Sun Q."/>
            <person name="Ohkuma M."/>
        </authorList>
    </citation>
    <scope>NUCLEOTIDE SEQUENCE</scope>
    <source>
        <strain evidence="3">JCM 13064</strain>
    </source>
</reference>
<proteinExistence type="predicted"/>
<feature type="compositionally biased region" description="Basic residues" evidence="1">
    <location>
        <begin position="1"/>
        <end position="11"/>
    </location>
</feature>
<evidence type="ECO:0000313" key="4">
    <source>
        <dbReference type="Proteomes" id="UP000645217"/>
    </source>
</evidence>
<sequence length="293" mass="31802">MAKARQKRRATSTRTAAAPTPRAQETGSGRWTAVRTWLAGVLSAVIVAAIGVVFTAWFGARGQDTVDHISGEPPINVGHVAVDHAAQDTALRTPVTDPGERATLLGNASGSRRDAVMARHHRAPLEKADVTVTLVGNRGSLRIIDITPRILERKPVSAGALMVYTPAGGEVDTIELSADLDQPAPRFTTADDRDTSYFRKKQIDLKRDERVTLAMSIKGSAAYYEFDLLVTVLAEDRTEQVTIKGPDTSPFRVTGAADAYRGYYEVSPLGGWHPISHRAACEMERKIQRTKGC</sequence>
<feature type="region of interest" description="Disordered" evidence="1">
    <location>
        <begin position="1"/>
        <end position="30"/>
    </location>
</feature>
<keyword evidence="2" id="KW-1133">Transmembrane helix</keyword>
<name>A0A917QTE1_9ACTN</name>
<protein>
    <submittedName>
        <fullName evidence="3">Uncharacterized protein</fullName>
    </submittedName>
</protein>
<comment type="caution">
    <text evidence="3">The sequence shown here is derived from an EMBL/GenBank/DDBJ whole genome shotgun (WGS) entry which is preliminary data.</text>
</comment>
<dbReference type="Proteomes" id="UP000645217">
    <property type="component" value="Unassembled WGS sequence"/>
</dbReference>
<keyword evidence="2" id="KW-0472">Membrane</keyword>
<evidence type="ECO:0000313" key="3">
    <source>
        <dbReference type="EMBL" id="GGK67047.1"/>
    </source>
</evidence>
<evidence type="ECO:0000256" key="2">
    <source>
        <dbReference type="SAM" id="Phobius"/>
    </source>
</evidence>
<feature type="transmembrane region" description="Helical" evidence="2">
    <location>
        <begin position="37"/>
        <end position="60"/>
    </location>
</feature>
<dbReference type="EMBL" id="BMNT01000003">
    <property type="protein sequence ID" value="GGK67047.1"/>
    <property type="molecule type" value="Genomic_DNA"/>
</dbReference>
<keyword evidence="4" id="KW-1185">Reference proteome</keyword>
<accession>A0A917QTE1</accession>
<gene>
    <name evidence="3" type="ORF">GCM10007964_07660</name>
</gene>
<reference evidence="3" key="1">
    <citation type="journal article" date="2014" name="Int. J. Syst. Evol. Microbiol.">
        <title>Complete genome sequence of Corynebacterium casei LMG S-19264T (=DSM 44701T), isolated from a smear-ripened cheese.</title>
        <authorList>
            <consortium name="US DOE Joint Genome Institute (JGI-PGF)"/>
            <person name="Walter F."/>
            <person name="Albersmeier A."/>
            <person name="Kalinowski J."/>
            <person name="Ruckert C."/>
        </authorList>
    </citation>
    <scope>NUCLEOTIDE SEQUENCE</scope>
    <source>
        <strain evidence="3">JCM 13064</strain>
    </source>
</reference>
<keyword evidence="2" id="KW-0812">Transmembrane</keyword>
<evidence type="ECO:0000256" key="1">
    <source>
        <dbReference type="SAM" id="MobiDB-lite"/>
    </source>
</evidence>
<organism evidence="3 4">
    <name type="scientific">Sphaerisporangium melleum</name>
    <dbReference type="NCBI Taxonomy" id="321316"/>
    <lineage>
        <taxon>Bacteria</taxon>
        <taxon>Bacillati</taxon>
        <taxon>Actinomycetota</taxon>
        <taxon>Actinomycetes</taxon>
        <taxon>Streptosporangiales</taxon>
        <taxon>Streptosporangiaceae</taxon>
        <taxon>Sphaerisporangium</taxon>
    </lineage>
</organism>
<feature type="compositionally biased region" description="Low complexity" evidence="1">
    <location>
        <begin position="12"/>
        <end position="26"/>
    </location>
</feature>